<dbReference type="EMBL" id="BK015009">
    <property type="protein sequence ID" value="DAD86904.1"/>
    <property type="molecule type" value="Genomic_DNA"/>
</dbReference>
<sequence>MIDGELRPVVTQFVAEMLNDPCCESILLDTGEDAIVDSDLPVLYLDVTGKRYGCTLNILGVEYSVSVRDVDMDETITTVKGDGAWELQELLGEIETKLWEDK</sequence>
<name>A0A8S5MXH4_9CAUD</name>
<proteinExistence type="predicted"/>
<reference evidence="1" key="1">
    <citation type="journal article" date="2021" name="Proc. Natl. Acad. Sci. U.S.A.">
        <title>A Catalog of Tens of Thousands of Viruses from Human Metagenomes Reveals Hidden Associations with Chronic Diseases.</title>
        <authorList>
            <person name="Tisza M.J."/>
            <person name="Buck C.B."/>
        </authorList>
    </citation>
    <scope>NUCLEOTIDE SEQUENCE</scope>
    <source>
        <strain evidence="1">Ctio73</strain>
    </source>
</reference>
<protein>
    <submittedName>
        <fullName evidence="1">Uncharacterized protein</fullName>
    </submittedName>
</protein>
<organism evidence="1">
    <name type="scientific">Siphoviridae sp. ctio73</name>
    <dbReference type="NCBI Taxonomy" id="2826435"/>
    <lineage>
        <taxon>Viruses</taxon>
        <taxon>Duplodnaviria</taxon>
        <taxon>Heunggongvirae</taxon>
        <taxon>Uroviricota</taxon>
        <taxon>Caudoviricetes</taxon>
    </lineage>
</organism>
<evidence type="ECO:0000313" key="1">
    <source>
        <dbReference type="EMBL" id="DAD86904.1"/>
    </source>
</evidence>
<accession>A0A8S5MXH4</accession>